<accession>A0A9E4ZFA1</accession>
<evidence type="ECO:0000313" key="1">
    <source>
        <dbReference type="EMBL" id="MCM1986820.1"/>
    </source>
</evidence>
<gene>
    <name evidence="1" type="ORF">KDK67_07400</name>
</gene>
<organism evidence="1 2">
    <name type="scientific">Methanococcoides seepicolus</name>
    <dbReference type="NCBI Taxonomy" id="2828780"/>
    <lineage>
        <taxon>Archaea</taxon>
        <taxon>Methanobacteriati</taxon>
        <taxon>Methanobacteriota</taxon>
        <taxon>Stenosarchaea group</taxon>
        <taxon>Methanomicrobia</taxon>
        <taxon>Methanosarcinales</taxon>
        <taxon>Methanosarcinaceae</taxon>
        <taxon>Methanococcoides</taxon>
    </lineage>
</organism>
<dbReference type="AlphaFoldDB" id="A0A9E4ZFA1"/>
<reference evidence="1" key="1">
    <citation type="journal article" date="2021" name="mSystems">
        <title>Bacteria and Archaea Synergistically Convert Glycine Betaine to Biogenic Methane in the Formosa Cold Seep of the South China Sea.</title>
        <authorList>
            <person name="Li L."/>
            <person name="Zhang W."/>
            <person name="Zhang S."/>
            <person name="Song L."/>
            <person name="Sun Q."/>
            <person name="Zhang H."/>
            <person name="Xiang H."/>
            <person name="Dong X."/>
        </authorList>
    </citation>
    <scope>NUCLEOTIDE SEQUENCE</scope>
    <source>
        <strain evidence="1">LLY</strain>
    </source>
</reference>
<sequence length="143" mass="15968">MGLKESFGRNININHEIRERYNHIQSGFLFKGEDNKGVDYKYLFMMCLGLAYTQKCSPKTVKNPVGLLNISSFSEDDLWTIASIAVETTGDIRIIGKAAEMRKIATEYAHAGLDVLEDLIAEYGSGENLELVLEKIGKDSLSM</sequence>
<reference evidence="1" key="2">
    <citation type="submission" date="2021-04" db="EMBL/GenBank/DDBJ databases">
        <authorList>
            <person name="Dong X."/>
        </authorList>
    </citation>
    <scope>NUCLEOTIDE SEQUENCE</scope>
    <source>
        <strain evidence="1">LLY</strain>
    </source>
</reference>
<evidence type="ECO:0008006" key="3">
    <source>
        <dbReference type="Google" id="ProtNLM"/>
    </source>
</evidence>
<keyword evidence="2" id="KW-1185">Reference proteome</keyword>
<dbReference type="Proteomes" id="UP001056766">
    <property type="component" value="Unassembled WGS sequence"/>
</dbReference>
<dbReference type="RefSeq" id="WP_250868174.1">
    <property type="nucleotide sequence ID" value="NZ_JAGSOI010000025.1"/>
</dbReference>
<proteinExistence type="predicted"/>
<name>A0A9E4ZFA1_9EURY</name>
<comment type="caution">
    <text evidence="1">The sequence shown here is derived from an EMBL/GenBank/DDBJ whole genome shotgun (WGS) entry which is preliminary data.</text>
</comment>
<dbReference type="EMBL" id="JAGSOI010000025">
    <property type="protein sequence ID" value="MCM1986820.1"/>
    <property type="molecule type" value="Genomic_DNA"/>
</dbReference>
<evidence type="ECO:0000313" key="2">
    <source>
        <dbReference type="Proteomes" id="UP001056766"/>
    </source>
</evidence>
<protein>
    <recommendedName>
        <fullName evidence="3">Dnd system-associated protein 4</fullName>
    </recommendedName>
</protein>